<comment type="caution">
    <text evidence="1">The sequence shown here is derived from an EMBL/GenBank/DDBJ whole genome shotgun (WGS) entry which is preliminary data.</text>
</comment>
<sequence>MTGLNWTDAQRSQIEEAVDTEIENSRLSHKVIPEQALAATVRTVARNRLDYVNGTIDEEHEPLRELSEDFFLTKLQTEDADLSNARLRARRAAQQLAREDDEAVFRTAIRDAVLRGGDGFHAPIDVQQPFPDGLVAAVARAVAALDSQGYRNGYVIVAGQEVYTQLHTRGPGAADFPLKAVEGLLEGGPVHRSGVLPDDEALVLSLGGDEIDRAVGEPPTLEFLRIGQGETREFRLYERFLTRFKQTFSVVVLRLAQADAEA</sequence>
<dbReference type="RefSeq" id="WP_212992929.1">
    <property type="nucleotide sequence ID" value="NZ_BAABEA010000023.1"/>
</dbReference>
<evidence type="ECO:0000313" key="2">
    <source>
        <dbReference type="Proteomes" id="UP000681340"/>
    </source>
</evidence>
<proteinExistence type="predicted"/>
<dbReference type="Pfam" id="PF04454">
    <property type="entry name" value="Linocin_M18"/>
    <property type="match status" value="1"/>
</dbReference>
<dbReference type="EMBL" id="BOQL01000062">
    <property type="protein sequence ID" value="GIM76397.1"/>
    <property type="molecule type" value="Genomic_DNA"/>
</dbReference>
<organism evidence="1 2">
    <name type="scientific">Actinoplanes auranticolor</name>
    <dbReference type="NCBI Taxonomy" id="47988"/>
    <lineage>
        <taxon>Bacteria</taxon>
        <taxon>Bacillati</taxon>
        <taxon>Actinomycetota</taxon>
        <taxon>Actinomycetes</taxon>
        <taxon>Micromonosporales</taxon>
        <taxon>Micromonosporaceae</taxon>
        <taxon>Actinoplanes</taxon>
    </lineage>
</organism>
<dbReference type="InterPro" id="IPR007544">
    <property type="entry name" value="ENCAP"/>
</dbReference>
<dbReference type="Gene3D" id="3.30.2320.10">
    <property type="entry name" value="hypothetical protein PF0899 domain"/>
    <property type="match status" value="1"/>
</dbReference>
<evidence type="ECO:0008006" key="3">
    <source>
        <dbReference type="Google" id="ProtNLM"/>
    </source>
</evidence>
<evidence type="ECO:0000313" key="1">
    <source>
        <dbReference type="EMBL" id="GIM76397.1"/>
    </source>
</evidence>
<dbReference type="Proteomes" id="UP000681340">
    <property type="component" value="Unassembled WGS sequence"/>
</dbReference>
<accession>A0A919SS02</accession>
<dbReference type="AlphaFoldDB" id="A0A919SS02"/>
<keyword evidence="2" id="KW-1185">Reference proteome</keyword>
<reference evidence="1" key="1">
    <citation type="submission" date="2021-03" db="EMBL/GenBank/DDBJ databases">
        <title>Whole genome shotgun sequence of Actinoplanes auranticolor NBRC 12245.</title>
        <authorList>
            <person name="Komaki H."/>
            <person name="Tamura T."/>
        </authorList>
    </citation>
    <scope>NUCLEOTIDE SEQUENCE</scope>
    <source>
        <strain evidence="1">NBRC 12245</strain>
    </source>
</reference>
<name>A0A919SS02_9ACTN</name>
<gene>
    <name evidence="1" type="ORF">Aau02nite_70660</name>
</gene>
<protein>
    <recommendedName>
        <fullName evidence="3">Linocin/CFP29 family protein</fullName>
    </recommendedName>
</protein>